<comment type="caution">
    <text evidence="8">The sequence shown here is derived from an EMBL/GenBank/DDBJ whole genome shotgun (WGS) entry which is preliminary data.</text>
</comment>
<proteinExistence type="inferred from homology"/>
<dbReference type="InterPro" id="IPR002129">
    <property type="entry name" value="PyrdxlP-dep_de-COase"/>
</dbReference>
<keyword evidence="8" id="KW-0032">Aminotransferase</keyword>
<reference evidence="8 9" key="1">
    <citation type="submission" date="2018-11" db="EMBL/GenBank/DDBJ databases">
        <title>Parancylomarina longa gen. nov., sp. nov., isolated from sediments of southern Okinawa.</title>
        <authorList>
            <person name="Fu T."/>
        </authorList>
    </citation>
    <scope>NUCLEOTIDE SEQUENCE [LARGE SCALE GENOMIC DNA]</scope>
    <source>
        <strain evidence="8 9">T3-2 S1-C</strain>
    </source>
</reference>
<organism evidence="8 9">
    <name type="scientific">Ancylomarina longa</name>
    <dbReference type="NCBI Taxonomy" id="2487017"/>
    <lineage>
        <taxon>Bacteria</taxon>
        <taxon>Pseudomonadati</taxon>
        <taxon>Bacteroidota</taxon>
        <taxon>Bacteroidia</taxon>
        <taxon>Marinilabiliales</taxon>
        <taxon>Marinifilaceae</taxon>
        <taxon>Ancylomarina</taxon>
    </lineage>
</organism>
<comment type="similarity">
    <text evidence="2 7">Belongs to the group II decarboxylase family.</text>
</comment>
<dbReference type="PROSITE" id="PS00392">
    <property type="entry name" value="DDC_GAD_HDC_YDC"/>
    <property type="match status" value="1"/>
</dbReference>
<dbReference type="SUPFAM" id="SSF53383">
    <property type="entry name" value="PLP-dependent transferases"/>
    <property type="match status" value="1"/>
</dbReference>
<protein>
    <submittedName>
        <fullName evidence="8">Aminotransferase class V-fold PLP-dependent enzyme</fullName>
    </submittedName>
</protein>
<comment type="cofactor">
    <cofactor evidence="1 6 7">
        <name>pyridoxal 5'-phosphate</name>
        <dbReference type="ChEBI" id="CHEBI:597326"/>
    </cofactor>
</comment>
<dbReference type="GO" id="GO:0030170">
    <property type="term" value="F:pyridoxal phosphate binding"/>
    <property type="evidence" value="ECO:0007669"/>
    <property type="project" value="InterPro"/>
</dbReference>
<dbReference type="GO" id="GO:0005737">
    <property type="term" value="C:cytoplasm"/>
    <property type="evidence" value="ECO:0007669"/>
    <property type="project" value="TreeGrafter"/>
</dbReference>
<dbReference type="InterPro" id="IPR015424">
    <property type="entry name" value="PyrdxlP-dep_Trfase"/>
</dbReference>
<feature type="modified residue" description="N6-(pyridoxal phosphate)lysine" evidence="6">
    <location>
        <position position="290"/>
    </location>
</feature>
<gene>
    <name evidence="8" type="ORF">DLK05_04080</name>
</gene>
<evidence type="ECO:0000256" key="5">
    <source>
        <dbReference type="ARBA" id="ARBA00023239"/>
    </source>
</evidence>
<evidence type="ECO:0000256" key="4">
    <source>
        <dbReference type="ARBA" id="ARBA00022898"/>
    </source>
</evidence>
<dbReference type="GO" id="GO:0019752">
    <property type="term" value="P:carboxylic acid metabolic process"/>
    <property type="evidence" value="ECO:0007669"/>
    <property type="project" value="InterPro"/>
</dbReference>
<evidence type="ECO:0000256" key="3">
    <source>
        <dbReference type="ARBA" id="ARBA00022793"/>
    </source>
</evidence>
<keyword evidence="8" id="KW-0808">Transferase</keyword>
<evidence type="ECO:0000256" key="1">
    <source>
        <dbReference type="ARBA" id="ARBA00001933"/>
    </source>
</evidence>
<keyword evidence="4 6" id="KW-0663">Pyridoxal phosphate</keyword>
<dbReference type="Gene3D" id="3.40.640.10">
    <property type="entry name" value="Type I PLP-dependent aspartate aminotransferase-like (Major domain)"/>
    <property type="match status" value="1"/>
</dbReference>
<dbReference type="Proteomes" id="UP000282985">
    <property type="component" value="Unassembled WGS sequence"/>
</dbReference>
<dbReference type="AlphaFoldDB" id="A0A434AXX5"/>
<evidence type="ECO:0000256" key="7">
    <source>
        <dbReference type="RuleBase" id="RU000382"/>
    </source>
</evidence>
<sequence length="475" mass="53662">MKESDILSEALVKIKNYIAANKDQDAPIVKFRTPADLDKIIHFTVDTAGVSENEFLDLLDKYLEYSVHTGNKQFLNQLYSGFNFPAFIGEIFSTLANTSMYTYEVAPVATSIEKEMIALMNSYTGYSDGDGIFVTGGSNANLIAMFSARNRILPDSRFEGYDRKVKLKAFVNEQAHYSFDTAANVLGIGSKNVVKVKSDVTGKMIPAELEKNILETIARNEKPFFVAATCATTLLGAYDPLDEIAAICKKYKLWLHADGSFGGSLILSDQYKALMKGIERTDSFAWNPHKLMNIPLICSALLVKKRGTLQHNITDINADYIFHDIDEIEDLGKKSIQCGRKVDAVKLWFAWKYFGLKNYQKRIDNLINMAIYAAKKISDHPQLEMLVPRQSFAVCFRYVPKFKTDLNQFNLDLREQLRKSGKSIVNYGYIRKSLAIRLVITNGELLEADMDLFFKNLLDAANNLESKCQLELEIH</sequence>
<dbReference type="OrthoDB" id="9803665at2"/>
<keyword evidence="5 7" id="KW-0456">Lyase</keyword>
<dbReference type="EMBL" id="RJJX01000003">
    <property type="protein sequence ID" value="RUT79405.1"/>
    <property type="molecule type" value="Genomic_DNA"/>
</dbReference>
<keyword evidence="9" id="KW-1185">Reference proteome</keyword>
<evidence type="ECO:0000313" key="8">
    <source>
        <dbReference type="EMBL" id="RUT79405.1"/>
    </source>
</evidence>
<evidence type="ECO:0000256" key="2">
    <source>
        <dbReference type="ARBA" id="ARBA00009533"/>
    </source>
</evidence>
<dbReference type="Pfam" id="PF00282">
    <property type="entry name" value="Pyridoxal_deC"/>
    <property type="match status" value="1"/>
</dbReference>
<name>A0A434AXX5_9BACT</name>
<keyword evidence="3" id="KW-0210">Decarboxylase</keyword>
<dbReference type="Gene3D" id="3.90.1150.170">
    <property type="match status" value="1"/>
</dbReference>
<dbReference type="GO" id="GO:0016831">
    <property type="term" value="F:carboxy-lyase activity"/>
    <property type="evidence" value="ECO:0007669"/>
    <property type="project" value="UniProtKB-KW"/>
</dbReference>
<evidence type="ECO:0000256" key="6">
    <source>
        <dbReference type="PIRSR" id="PIRSR602129-50"/>
    </source>
</evidence>
<dbReference type="InterPro" id="IPR021115">
    <property type="entry name" value="Pyridoxal-P_BS"/>
</dbReference>
<dbReference type="PANTHER" id="PTHR45677">
    <property type="entry name" value="GLUTAMATE DECARBOXYLASE-RELATED"/>
    <property type="match status" value="1"/>
</dbReference>
<dbReference type="InterPro" id="IPR015421">
    <property type="entry name" value="PyrdxlP-dep_Trfase_major"/>
</dbReference>
<evidence type="ECO:0000313" key="9">
    <source>
        <dbReference type="Proteomes" id="UP000282985"/>
    </source>
</evidence>
<dbReference type="RefSeq" id="WP_127342698.1">
    <property type="nucleotide sequence ID" value="NZ_RJJX01000003.1"/>
</dbReference>
<dbReference type="PANTHER" id="PTHR45677:SF8">
    <property type="entry name" value="CYSTEINE SULFINIC ACID DECARBOXYLASE"/>
    <property type="match status" value="1"/>
</dbReference>
<dbReference type="GO" id="GO:0008483">
    <property type="term" value="F:transaminase activity"/>
    <property type="evidence" value="ECO:0007669"/>
    <property type="project" value="UniProtKB-KW"/>
</dbReference>
<accession>A0A434AXX5</accession>